<reference evidence="1 2" key="1">
    <citation type="submission" date="2019-03" db="EMBL/GenBank/DDBJ databases">
        <title>Whole genome sequence of Arthrobacter sp JH1-1.</title>
        <authorList>
            <person name="Trinh H.N."/>
        </authorList>
    </citation>
    <scope>NUCLEOTIDE SEQUENCE [LARGE SCALE GENOMIC DNA]</scope>
    <source>
        <strain evidence="1 2">JH1-1</strain>
    </source>
</reference>
<dbReference type="EMBL" id="SMRU01000029">
    <property type="protein sequence ID" value="TDF91535.1"/>
    <property type="molecule type" value="Genomic_DNA"/>
</dbReference>
<protein>
    <submittedName>
        <fullName evidence="1">Uncharacterized protein</fullName>
    </submittedName>
</protein>
<dbReference type="OrthoDB" id="4951162at2"/>
<evidence type="ECO:0000313" key="1">
    <source>
        <dbReference type="EMBL" id="TDF91535.1"/>
    </source>
</evidence>
<comment type="caution">
    <text evidence="1">The sequence shown here is derived from an EMBL/GenBank/DDBJ whole genome shotgun (WGS) entry which is preliminary data.</text>
</comment>
<sequence>MMEPNFTARTDCRAARILMEAFPAIATFDAVGLTAEQIHYYLGESAGVAYFQLQALRNAGPAIAA</sequence>
<gene>
    <name evidence="1" type="ORF">E1809_20630</name>
</gene>
<dbReference type="RefSeq" id="WP_133206123.1">
    <property type="nucleotide sequence ID" value="NZ_SMRU01000029.1"/>
</dbReference>
<dbReference type="AlphaFoldDB" id="A0A4R5KAJ3"/>
<accession>A0A4R5KAJ3</accession>
<evidence type="ECO:0000313" key="2">
    <source>
        <dbReference type="Proteomes" id="UP000295511"/>
    </source>
</evidence>
<name>A0A4R5KAJ3_9MICC</name>
<keyword evidence="2" id="KW-1185">Reference proteome</keyword>
<proteinExistence type="predicted"/>
<organism evidence="1 2">
    <name type="scientific">Arthrobacter terricola</name>
    <dbReference type="NCBI Taxonomy" id="2547396"/>
    <lineage>
        <taxon>Bacteria</taxon>
        <taxon>Bacillati</taxon>
        <taxon>Actinomycetota</taxon>
        <taxon>Actinomycetes</taxon>
        <taxon>Micrococcales</taxon>
        <taxon>Micrococcaceae</taxon>
        <taxon>Arthrobacter</taxon>
    </lineage>
</organism>
<dbReference type="Proteomes" id="UP000295511">
    <property type="component" value="Unassembled WGS sequence"/>
</dbReference>